<keyword evidence="7" id="KW-1185">Reference proteome</keyword>
<dbReference type="PANTHER" id="PTHR48009:SF7">
    <property type="entry name" value="LEUCINE-RICH REPEAT (LRR) FAMILY PROTEIN"/>
    <property type="match status" value="1"/>
</dbReference>
<reference evidence="6" key="1">
    <citation type="submission" date="2023-03" db="EMBL/GenBank/DDBJ databases">
        <authorList>
            <person name="Julca I."/>
        </authorList>
    </citation>
    <scope>NUCLEOTIDE SEQUENCE</scope>
</reference>
<protein>
    <submittedName>
        <fullName evidence="6">OLC1v1019290C1</fullName>
    </submittedName>
</protein>
<evidence type="ECO:0000256" key="1">
    <source>
        <dbReference type="ARBA" id="ARBA00004370"/>
    </source>
</evidence>
<dbReference type="InterPro" id="IPR025875">
    <property type="entry name" value="Leu-rich_rpt_4"/>
</dbReference>
<dbReference type="InterPro" id="IPR032675">
    <property type="entry name" value="LRR_dom_sf"/>
</dbReference>
<dbReference type="FunFam" id="3.80.10.10:FF:000400">
    <property type="entry name" value="Nuclear pore complex protein NUP107"/>
    <property type="match status" value="1"/>
</dbReference>
<dbReference type="InterPro" id="IPR001611">
    <property type="entry name" value="Leu-rich_rpt"/>
</dbReference>
<dbReference type="InterPro" id="IPR053213">
    <property type="entry name" value="RLP29"/>
</dbReference>
<evidence type="ECO:0000256" key="4">
    <source>
        <dbReference type="ARBA" id="ARBA00022737"/>
    </source>
</evidence>
<evidence type="ECO:0000256" key="3">
    <source>
        <dbReference type="ARBA" id="ARBA00022729"/>
    </source>
</evidence>
<keyword evidence="2" id="KW-0433">Leucine-rich repeat</keyword>
<name>A0AAV1EDR3_OLDCO</name>
<gene>
    <name evidence="6" type="ORF">OLC1_LOCUS23806</name>
</gene>
<keyword evidence="5" id="KW-0472">Membrane</keyword>
<keyword evidence="4" id="KW-0677">Repeat</keyword>
<evidence type="ECO:0000256" key="2">
    <source>
        <dbReference type="ARBA" id="ARBA00022614"/>
    </source>
</evidence>
<keyword evidence="3" id="KW-0732">Signal</keyword>
<comment type="subcellular location">
    <subcellularLocation>
        <location evidence="1">Membrane</location>
    </subcellularLocation>
</comment>
<dbReference type="PANTHER" id="PTHR48009">
    <property type="entry name" value="LEUCINE-RICH REPEAT (LRR) FAMILY PROTEIN"/>
    <property type="match status" value="1"/>
</dbReference>
<dbReference type="AlphaFoldDB" id="A0AAV1EDR3"/>
<dbReference type="Pfam" id="PF12799">
    <property type="entry name" value="LRR_4"/>
    <property type="match status" value="1"/>
</dbReference>
<dbReference type="GO" id="GO:0016020">
    <property type="term" value="C:membrane"/>
    <property type="evidence" value="ECO:0007669"/>
    <property type="project" value="UniProtKB-SubCell"/>
</dbReference>
<dbReference type="Pfam" id="PF00560">
    <property type="entry name" value="LRR_1"/>
    <property type="match status" value="3"/>
</dbReference>
<dbReference type="EMBL" id="OX459126">
    <property type="protein sequence ID" value="CAI9117805.1"/>
    <property type="molecule type" value="Genomic_DNA"/>
</dbReference>
<dbReference type="SUPFAM" id="SSF52058">
    <property type="entry name" value="L domain-like"/>
    <property type="match status" value="1"/>
</dbReference>
<evidence type="ECO:0000313" key="6">
    <source>
        <dbReference type="EMBL" id="CAI9117805.1"/>
    </source>
</evidence>
<evidence type="ECO:0000256" key="5">
    <source>
        <dbReference type="ARBA" id="ARBA00023136"/>
    </source>
</evidence>
<accession>A0AAV1EDR3</accession>
<proteinExistence type="predicted"/>
<sequence>MAKSFLNSLSLFWYTILLAAPVCTLFAVSVTLQSDIQILHSIKEAIDPNSLSPTSFLSTWKFDLDPCETTGPHFLGILCTVPEDNSSSRVTVIDLEGDVLEGFLTPAIGNLSELEVLNLRKNKFRGPIPDTISSLLKLTKLLLSDNYFSGGIPEGLNRLKALEDIDMSRNKLSGTISLGITGLRSLTHLSFSGNSLSGRIPDLSGLWQLKTLDLSNNQFYGNLPQLPISLRTLRLNRNLISGHISYLRRLRHLQILDLSDNRFSGSIDRYLLTLPEISTINVSANVFTDIVVMSRLDQHSQLQLLAANHNRLHGHLPVNLITYESLKEIYLGHNLFSGWIPKQFGAKLDGPWRSLFLEYNYLEGTPPLEFIQGRRKIRGSLAHNCLKCPGNVTFCHGGQRAPGDCAARGGGGEE</sequence>
<dbReference type="Gene3D" id="3.80.10.10">
    <property type="entry name" value="Ribonuclease Inhibitor"/>
    <property type="match status" value="2"/>
</dbReference>
<evidence type="ECO:0000313" key="7">
    <source>
        <dbReference type="Proteomes" id="UP001161247"/>
    </source>
</evidence>
<dbReference type="Proteomes" id="UP001161247">
    <property type="component" value="Chromosome 9"/>
</dbReference>
<organism evidence="6 7">
    <name type="scientific">Oldenlandia corymbosa var. corymbosa</name>
    <dbReference type="NCBI Taxonomy" id="529605"/>
    <lineage>
        <taxon>Eukaryota</taxon>
        <taxon>Viridiplantae</taxon>
        <taxon>Streptophyta</taxon>
        <taxon>Embryophyta</taxon>
        <taxon>Tracheophyta</taxon>
        <taxon>Spermatophyta</taxon>
        <taxon>Magnoliopsida</taxon>
        <taxon>eudicotyledons</taxon>
        <taxon>Gunneridae</taxon>
        <taxon>Pentapetalae</taxon>
        <taxon>asterids</taxon>
        <taxon>lamiids</taxon>
        <taxon>Gentianales</taxon>
        <taxon>Rubiaceae</taxon>
        <taxon>Rubioideae</taxon>
        <taxon>Spermacoceae</taxon>
        <taxon>Hedyotis-Oldenlandia complex</taxon>
        <taxon>Oldenlandia</taxon>
    </lineage>
</organism>